<evidence type="ECO:0000313" key="1">
    <source>
        <dbReference type="EMBL" id="SDK14869.1"/>
    </source>
</evidence>
<proteinExistence type="predicted"/>
<evidence type="ECO:0000313" key="2">
    <source>
        <dbReference type="Proteomes" id="UP000182836"/>
    </source>
</evidence>
<name>A0A1G8ZIE1_ANEMI</name>
<dbReference type="RefSeq" id="WP_158502443.1">
    <property type="nucleotide sequence ID" value="NZ_BJOA01000239.1"/>
</dbReference>
<organism evidence="1 2">
    <name type="scientific">Aneurinibacillus migulanus</name>
    <name type="common">Bacillus migulanus</name>
    <dbReference type="NCBI Taxonomy" id="47500"/>
    <lineage>
        <taxon>Bacteria</taxon>
        <taxon>Bacillati</taxon>
        <taxon>Bacillota</taxon>
        <taxon>Bacilli</taxon>
        <taxon>Bacillales</taxon>
        <taxon>Paenibacillaceae</taxon>
        <taxon>Aneurinibacillus group</taxon>
        <taxon>Aneurinibacillus</taxon>
    </lineage>
</organism>
<dbReference type="EMBL" id="FNED01000041">
    <property type="protein sequence ID" value="SDK14869.1"/>
    <property type="molecule type" value="Genomic_DNA"/>
</dbReference>
<reference evidence="1 2" key="1">
    <citation type="submission" date="2016-10" db="EMBL/GenBank/DDBJ databases">
        <authorList>
            <person name="de Groot N.N."/>
        </authorList>
    </citation>
    <scope>NUCLEOTIDE SEQUENCE [LARGE SCALE GENOMIC DNA]</scope>
    <source>
        <strain evidence="1 2">DSM 2895</strain>
    </source>
</reference>
<sequence length="58" mass="6663">MATESCIEIYMSEEEKEKLEQFAKALGWTFSELEVFLTKEFIRKNGSKQATICPSPLT</sequence>
<dbReference type="GeneID" id="43759274"/>
<dbReference type="OrthoDB" id="9928259at2"/>
<accession>A0A1G8ZIE1</accession>
<dbReference type="AlphaFoldDB" id="A0A1G8ZIE1"/>
<gene>
    <name evidence="1" type="ORF">SAMN04487909_14112</name>
</gene>
<dbReference type="Proteomes" id="UP000182836">
    <property type="component" value="Unassembled WGS sequence"/>
</dbReference>
<protein>
    <submittedName>
        <fullName evidence="1">Uncharacterized protein</fullName>
    </submittedName>
</protein>